<dbReference type="Proteomes" id="UP000541610">
    <property type="component" value="Unassembled WGS sequence"/>
</dbReference>
<dbReference type="EMBL" id="JABANP010000002">
    <property type="protein sequence ID" value="KAF4697574.1"/>
    <property type="molecule type" value="Genomic_DNA"/>
</dbReference>
<name>A0A7J6PN52_PEROL</name>
<sequence length="160" mass="17459">MVRSIAATRLAALGCAKALGQSLSVEGLTLHEAADGGDYHQAKSYALEAPRTRNAIFTDGSVVKNVKTGAALVVYRGGVELHSNFSPYAIITNCEPHSVRAGDEAWDIFTDSQAVLKILDPSEIPGRVFLRWSERADELGAFMRDVSGETEISMRTLWRY</sequence>
<evidence type="ECO:0000313" key="2">
    <source>
        <dbReference type="Proteomes" id="UP000541610"/>
    </source>
</evidence>
<accession>A0A7J6PN52</accession>
<evidence type="ECO:0000313" key="1">
    <source>
        <dbReference type="EMBL" id="KAF4697574.1"/>
    </source>
</evidence>
<reference evidence="1 2" key="1">
    <citation type="submission" date="2020-04" db="EMBL/GenBank/DDBJ databases">
        <title>Perkinsus olseni comparative genomics.</title>
        <authorList>
            <person name="Bogema D.R."/>
        </authorList>
    </citation>
    <scope>NUCLEOTIDE SEQUENCE [LARGE SCALE GENOMIC DNA]</scope>
    <source>
        <strain evidence="1">00978-12</strain>
    </source>
</reference>
<proteinExistence type="predicted"/>
<dbReference type="AlphaFoldDB" id="A0A7J6PN52"/>
<gene>
    <name evidence="1" type="ORF">FOZ60_004446</name>
</gene>
<organism evidence="1 2">
    <name type="scientific">Perkinsus olseni</name>
    <name type="common">Perkinsus atlanticus</name>
    <dbReference type="NCBI Taxonomy" id="32597"/>
    <lineage>
        <taxon>Eukaryota</taxon>
        <taxon>Sar</taxon>
        <taxon>Alveolata</taxon>
        <taxon>Perkinsozoa</taxon>
        <taxon>Perkinsea</taxon>
        <taxon>Perkinsida</taxon>
        <taxon>Perkinsidae</taxon>
        <taxon>Perkinsus</taxon>
    </lineage>
</organism>
<protein>
    <submittedName>
        <fullName evidence="1">Uncharacterized protein</fullName>
    </submittedName>
</protein>
<comment type="caution">
    <text evidence="1">The sequence shown here is derived from an EMBL/GenBank/DDBJ whole genome shotgun (WGS) entry which is preliminary data.</text>
</comment>